<feature type="domain" description="TOTE conflict systems S1/CSD-like" evidence="2">
    <location>
        <begin position="377"/>
        <end position="440"/>
    </location>
</feature>
<evidence type="ECO:0000259" key="1">
    <source>
        <dbReference type="Pfam" id="PF22707"/>
    </source>
</evidence>
<feature type="domain" description="TOTE conflict systems S1/CSD-like" evidence="1">
    <location>
        <begin position="457"/>
        <end position="517"/>
    </location>
</feature>
<gene>
    <name evidence="3" type="ORF">GCM10023187_09400</name>
</gene>
<evidence type="ECO:0008006" key="5">
    <source>
        <dbReference type="Google" id="ProtNLM"/>
    </source>
</evidence>
<dbReference type="EMBL" id="BAABHB010000001">
    <property type="protein sequence ID" value="GAA4398577.1"/>
    <property type="molecule type" value="Genomic_DNA"/>
</dbReference>
<accession>A0ABP8JZN8</accession>
<protein>
    <recommendedName>
        <fullName evidence="5">Tetratricopeptide repeat protein</fullName>
    </recommendedName>
</protein>
<dbReference type="RefSeq" id="WP_345264438.1">
    <property type="nucleotide sequence ID" value="NZ_BAABHB010000001.1"/>
</dbReference>
<proteinExistence type="predicted"/>
<dbReference type="Pfam" id="PF22707">
    <property type="entry name" value="S1CSD-TOTE-2"/>
    <property type="match status" value="1"/>
</dbReference>
<reference evidence="4" key="1">
    <citation type="journal article" date="2019" name="Int. J. Syst. Evol. Microbiol.">
        <title>The Global Catalogue of Microorganisms (GCM) 10K type strain sequencing project: providing services to taxonomists for standard genome sequencing and annotation.</title>
        <authorList>
            <consortium name="The Broad Institute Genomics Platform"/>
            <consortium name="The Broad Institute Genome Sequencing Center for Infectious Disease"/>
            <person name="Wu L."/>
            <person name="Ma J."/>
        </authorList>
    </citation>
    <scope>NUCLEOTIDE SEQUENCE [LARGE SCALE GENOMIC DNA]</scope>
    <source>
        <strain evidence="4">JCM 17925</strain>
    </source>
</reference>
<name>A0ABP8JZN8_9BACT</name>
<evidence type="ECO:0000259" key="2">
    <source>
        <dbReference type="Pfam" id="PF22708"/>
    </source>
</evidence>
<dbReference type="Proteomes" id="UP001500936">
    <property type="component" value="Unassembled WGS sequence"/>
</dbReference>
<keyword evidence="4" id="KW-1185">Reference proteome</keyword>
<evidence type="ECO:0000313" key="4">
    <source>
        <dbReference type="Proteomes" id="UP001500936"/>
    </source>
</evidence>
<evidence type="ECO:0000313" key="3">
    <source>
        <dbReference type="EMBL" id="GAA4398577.1"/>
    </source>
</evidence>
<dbReference type="InterPro" id="IPR054426">
    <property type="entry name" value="S1CSD-TOTE-1"/>
</dbReference>
<comment type="caution">
    <text evidence="3">The sequence shown here is derived from an EMBL/GenBank/DDBJ whole genome shotgun (WGS) entry which is preliminary data.</text>
</comment>
<dbReference type="Pfam" id="PF22708">
    <property type="entry name" value="S1CSD-TOTE-1"/>
    <property type="match status" value="1"/>
</dbReference>
<dbReference type="InterPro" id="IPR054283">
    <property type="entry name" value="DUF7017"/>
</dbReference>
<dbReference type="InterPro" id="IPR054427">
    <property type="entry name" value="S1CSD-TOTE-2"/>
</dbReference>
<dbReference type="Pfam" id="PF22860">
    <property type="entry name" value="DUF7017"/>
    <property type="match status" value="1"/>
</dbReference>
<sequence>MATAKDINALRKAGQLDEAFCLASELLEAEPDNIWNKRAMGWVRYERLKSVAKAESTEPFIEEWTAINVLVADNPAEEALLTNNVTWQAVSRLFSLPDGSDANGLLNLIFASVQEWVLEQPSELYSALLKAVLKTGKNWAGLKNFLAWWQLTNLRPEDYLPTIFADGRKGMALAEQAYIAYAKQLLLHPETEAVKTLIAQLEIVAEEHPEYQYPSYYQAKLLTVVGTKEDALAALLPFARKKQREFWMWDLLAELFHDEPEKAIACLCRAVTCPTQEKFLVNARVVLARRLNKAGFKNEALTELTLSLKARQAEGWGVMINVEEAKQKKIQAETGIQLLKVSLVDTIEKMEQKGAIALSDNKALYQRYLPLTDDLLYADFPEQVGVVINVNAEKKIAHFMVSKEVTGHFKFEKRMARVQPGNFVALRLEKRTGKDGEYWVPLSVKFTKQKPSGEVFKEFNGSLRRVAGKDFGFVEDVFIPLYLFKMVSLEDKAKVSGAALLAFDKGKQVYGWKALTINQGDRVLSH</sequence>
<organism evidence="3 4">
    <name type="scientific">Nibrella viscosa</name>
    <dbReference type="NCBI Taxonomy" id="1084524"/>
    <lineage>
        <taxon>Bacteria</taxon>
        <taxon>Pseudomonadati</taxon>
        <taxon>Bacteroidota</taxon>
        <taxon>Cytophagia</taxon>
        <taxon>Cytophagales</taxon>
        <taxon>Spirosomataceae</taxon>
        <taxon>Nibrella</taxon>
    </lineage>
</organism>